<gene>
    <name evidence="1" type="ORF">OB144RH_07395</name>
</gene>
<evidence type="ECO:0000313" key="1">
    <source>
        <dbReference type="EMBL" id="CAK9121594.1"/>
    </source>
</evidence>
<reference evidence="1 2" key="1">
    <citation type="submission" date="2024-02" db="EMBL/GenBank/DDBJ databases">
        <authorList>
            <person name="Nijsse B."/>
            <person name="Sprong H."/>
        </authorList>
    </citation>
    <scope>NUCLEOTIDE SEQUENCE [LARGE SCALE GENOMIC DNA]</scope>
    <source>
        <strain evidence="1">OB144</strain>
    </source>
</reference>
<dbReference type="EMBL" id="OZ018776">
    <property type="protein sequence ID" value="CAK9121594.1"/>
    <property type="molecule type" value="Genomic_DNA"/>
</dbReference>
<accession>A0ABP0T6P7</accession>
<sequence>MIIIRNKIGMEDLDDSLKKIAINKMQERRNEIINLQKIHVSNSCSPKSQPKIQKLGNVVKEFVFPKALKRHDMDNLAVQLALKDSISFIESLYTNRDDILNEKNDFYVQDEKGENSNIV</sequence>
<organism evidence="1 2">
    <name type="scientific">Rickettsia helvetica</name>
    <dbReference type="NCBI Taxonomy" id="35789"/>
    <lineage>
        <taxon>Bacteria</taxon>
        <taxon>Pseudomonadati</taxon>
        <taxon>Pseudomonadota</taxon>
        <taxon>Alphaproteobacteria</taxon>
        <taxon>Rickettsiales</taxon>
        <taxon>Rickettsiaceae</taxon>
        <taxon>Rickettsieae</taxon>
        <taxon>Rickettsia</taxon>
        <taxon>spotted fever group</taxon>
    </lineage>
</organism>
<name>A0ABP0T6P7_RICHE</name>
<proteinExistence type="predicted"/>
<dbReference type="Proteomes" id="UP001642485">
    <property type="component" value="Chromosome"/>
</dbReference>
<evidence type="ECO:0000313" key="2">
    <source>
        <dbReference type="Proteomes" id="UP001642485"/>
    </source>
</evidence>
<protein>
    <submittedName>
        <fullName evidence="1">Uncharacterized protein</fullName>
    </submittedName>
</protein>
<keyword evidence="2" id="KW-1185">Reference proteome</keyword>